<sequence length="341" mass="39959">MYNELDNSTDGDEYNRWYHTFCDPFMDKLGDDNEVHKSFCLKLIRNLGHYSENFKFLKFKSEDCIILNNWIYNSMKKHKIPKNIITGCFDDYNDMMRNINQHTRCSYYAYDDIYEEPINIIILNIFESNMNIIQDTLDGEYDSIKFPLRKYICECIKIYKEMKHQYCPKSNEKSENSYKTCEMLNTFKNTYEQYLSPTQHKHYKIPSLDNLEEDYLTMCQSNVPRLALTPEVHEKIPVLDPTTQDIDRYSRALPPLFPVTDENEGSSMSSTVSTAFGTVAGASSILALLYKFTPGRKWIHSGFRGVRGRTSGNIYDEPNELLFDGMEHNDFNSYNIGYEAI</sequence>
<dbReference type="InterPro" id="IPR008780">
    <property type="entry name" value="Plasmodium_Vir"/>
</dbReference>
<dbReference type="Pfam" id="PF05795">
    <property type="entry name" value="Plasmodium_Vir"/>
    <property type="match status" value="1"/>
</dbReference>
<dbReference type="EMBL" id="FLYH01000333">
    <property type="protein sequence ID" value="SCA60366.1"/>
    <property type="molecule type" value="Genomic_DNA"/>
</dbReference>
<dbReference type="VEuPathDB" id="PlasmoDB:PVW1_100011400"/>
<evidence type="ECO:0000313" key="2">
    <source>
        <dbReference type="Proteomes" id="UP000196402"/>
    </source>
</evidence>
<proteinExistence type="predicted"/>
<evidence type="ECO:0000313" key="1">
    <source>
        <dbReference type="EMBL" id="SCA60366.1"/>
    </source>
</evidence>
<dbReference type="VEuPathDB" id="PlasmoDB:PVP01_0001160"/>
<reference evidence="1 2" key="1">
    <citation type="submission" date="2016-07" db="EMBL/GenBank/DDBJ databases">
        <authorList>
            <consortium name="Pathogen Informatics"/>
        </authorList>
    </citation>
    <scope>NUCLEOTIDE SEQUENCE [LARGE SCALE GENOMIC DNA]</scope>
</reference>
<name>A0A1G4EAR7_PLAVI</name>
<organism evidence="1 2">
    <name type="scientific">Plasmodium vivax</name>
    <name type="common">malaria parasite P. vivax</name>
    <dbReference type="NCBI Taxonomy" id="5855"/>
    <lineage>
        <taxon>Eukaryota</taxon>
        <taxon>Sar</taxon>
        <taxon>Alveolata</taxon>
        <taxon>Apicomplexa</taxon>
        <taxon>Aconoidasida</taxon>
        <taxon>Haemosporida</taxon>
        <taxon>Plasmodiidae</taxon>
        <taxon>Plasmodium</taxon>
        <taxon>Plasmodium (Plasmodium)</taxon>
    </lineage>
</organism>
<dbReference type="VEuPathDB" id="PlasmoDB:PVPAM_100006600"/>
<dbReference type="Proteomes" id="UP000196402">
    <property type="component" value="Unassembled WGS sequence"/>
</dbReference>
<accession>A0A1G4EAR7</accession>
<dbReference type="AlphaFoldDB" id="A0A1G4EAR7"/>
<gene>
    <name evidence="1" type="ORF">PVT01_000099700</name>
</gene>
<protein>
    <submittedName>
        <fullName evidence="1">VIR protein</fullName>
    </submittedName>
</protein>